<feature type="compositionally biased region" description="Basic and acidic residues" evidence="1">
    <location>
        <begin position="84"/>
        <end position="111"/>
    </location>
</feature>
<protein>
    <recommendedName>
        <fullName evidence="5">Major facilitator superfamily (MFS) profile domain-containing protein</fullName>
    </recommendedName>
</protein>
<dbReference type="Proteomes" id="UP000324222">
    <property type="component" value="Unassembled WGS sequence"/>
</dbReference>
<feature type="region of interest" description="Disordered" evidence="1">
    <location>
        <begin position="25"/>
        <end position="135"/>
    </location>
</feature>
<dbReference type="InterPro" id="IPR050327">
    <property type="entry name" value="Proton-linked_MCT"/>
</dbReference>
<evidence type="ECO:0000313" key="4">
    <source>
        <dbReference type="Proteomes" id="UP000324222"/>
    </source>
</evidence>
<evidence type="ECO:0000313" key="3">
    <source>
        <dbReference type="EMBL" id="MPC65500.1"/>
    </source>
</evidence>
<name>A0A5B7GZV4_PORTR</name>
<feature type="transmembrane region" description="Helical" evidence="2">
    <location>
        <begin position="143"/>
        <end position="170"/>
    </location>
</feature>
<keyword evidence="2" id="KW-1133">Transmembrane helix</keyword>
<proteinExistence type="predicted"/>
<keyword evidence="2" id="KW-0472">Membrane</keyword>
<evidence type="ECO:0008006" key="5">
    <source>
        <dbReference type="Google" id="ProtNLM"/>
    </source>
</evidence>
<evidence type="ECO:0000256" key="1">
    <source>
        <dbReference type="SAM" id="MobiDB-lite"/>
    </source>
</evidence>
<organism evidence="3 4">
    <name type="scientific">Portunus trituberculatus</name>
    <name type="common">Swimming crab</name>
    <name type="synonym">Neptunus trituberculatus</name>
    <dbReference type="NCBI Taxonomy" id="210409"/>
    <lineage>
        <taxon>Eukaryota</taxon>
        <taxon>Metazoa</taxon>
        <taxon>Ecdysozoa</taxon>
        <taxon>Arthropoda</taxon>
        <taxon>Crustacea</taxon>
        <taxon>Multicrustacea</taxon>
        <taxon>Malacostraca</taxon>
        <taxon>Eumalacostraca</taxon>
        <taxon>Eucarida</taxon>
        <taxon>Decapoda</taxon>
        <taxon>Pleocyemata</taxon>
        <taxon>Brachyura</taxon>
        <taxon>Eubrachyura</taxon>
        <taxon>Portunoidea</taxon>
        <taxon>Portunidae</taxon>
        <taxon>Portuninae</taxon>
        <taxon>Portunus</taxon>
    </lineage>
</organism>
<dbReference type="InterPro" id="IPR036259">
    <property type="entry name" value="MFS_trans_sf"/>
</dbReference>
<dbReference type="PANTHER" id="PTHR11360">
    <property type="entry name" value="MONOCARBOXYLATE TRANSPORTER"/>
    <property type="match status" value="1"/>
</dbReference>
<dbReference type="EMBL" id="VSRR010023452">
    <property type="protein sequence ID" value="MPC65500.1"/>
    <property type="molecule type" value="Genomic_DNA"/>
</dbReference>
<keyword evidence="4" id="KW-1185">Reference proteome</keyword>
<dbReference type="PANTHER" id="PTHR11360:SF284">
    <property type="entry name" value="EG:103B4.3 PROTEIN-RELATED"/>
    <property type="match status" value="1"/>
</dbReference>
<dbReference type="OrthoDB" id="5667at2759"/>
<dbReference type="AlphaFoldDB" id="A0A5B7GZV4"/>
<evidence type="ECO:0000256" key="2">
    <source>
        <dbReference type="SAM" id="Phobius"/>
    </source>
</evidence>
<reference evidence="3 4" key="1">
    <citation type="submission" date="2019-05" db="EMBL/GenBank/DDBJ databases">
        <title>Another draft genome of Portunus trituberculatus and its Hox gene families provides insights of decapod evolution.</title>
        <authorList>
            <person name="Jeong J.-H."/>
            <person name="Song I."/>
            <person name="Kim S."/>
            <person name="Choi T."/>
            <person name="Kim D."/>
            <person name="Ryu S."/>
            <person name="Kim W."/>
        </authorList>
    </citation>
    <scope>NUCLEOTIDE SEQUENCE [LARGE SCALE GENOMIC DNA]</scope>
    <source>
        <tissue evidence="3">Muscle</tissue>
    </source>
</reference>
<dbReference type="GO" id="GO:0008028">
    <property type="term" value="F:monocarboxylic acid transmembrane transporter activity"/>
    <property type="evidence" value="ECO:0007669"/>
    <property type="project" value="TreeGrafter"/>
</dbReference>
<sequence>MPALTEVDQVTSLQVDEKLKCIKYHNSSDSDLPESDCIRGEEGGDMDSKAGSGEGHEKCVALAVLSPSAPADRTSPTPAEESECSVKRGSYEVTIEHNKTGLNHVDEDGRGSEPISKTSKHPDKSEEGEINKEAEHDDMDRGWAFLVVMGTFTTMIVVAFVGPCFGILFADFLIENNVTSTTTGAIFNTENFAWSVSNLLAGPLTEVFGWRAVGITAGLLCSAGMAASAFTPSVPFLFFSYSVLSGMNVFHCTHKSCRHC</sequence>
<feature type="compositionally biased region" description="Basic and acidic residues" evidence="1">
    <location>
        <begin position="120"/>
        <end position="135"/>
    </location>
</feature>
<dbReference type="SUPFAM" id="SSF103473">
    <property type="entry name" value="MFS general substrate transporter"/>
    <property type="match status" value="1"/>
</dbReference>
<accession>A0A5B7GZV4</accession>
<keyword evidence="2" id="KW-0812">Transmembrane</keyword>
<comment type="caution">
    <text evidence="3">The sequence shown here is derived from an EMBL/GenBank/DDBJ whole genome shotgun (WGS) entry which is preliminary data.</text>
</comment>
<dbReference type="Gene3D" id="1.20.1250.20">
    <property type="entry name" value="MFS general substrate transporter like domains"/>
    <property type="match status" value="1"/>
</dbReference>
<feature type="compositionally biased region" description="Basic and acidic residues" evidence="1">
    <location>
        <begin position="36"/>
        <end position="59"/>
    </location>
</feature>
<gene>
    <name evidence="3" type="ORF">E2C01_059635</name>
</gene>